<feature type="compositionally biased region" description="Low complexity" evidence="1">
    <location>
        <begin position="61"/>
        <end position="75"/>
    </location>
</feature>
<comment type="caution">
    <text evidence="3">The sequence shown here is derived from an EMBL/GenBank/DDBJ whole genome shotgun (WGS) entry which is preliminary data.</text>
</comment>
<reference evidence="3 4" key="1">
    <citation type="submission" date="2020-08" db="EMBL/GenBank/DDBJ databases">
        <title>Sequencing the genomes of 1000 actinobacteria strains.</title>
        <authorList>
            <person name="Klenk H.-P."/>
        </authorList>
    </citation>
    <scope>NUCLEOTIDE SEQUENCE [LARGE SCALE GENOMIC DNA]</scope>
    <source>
        <strain evidence="3 4">DSM 24947</strain>
    </source>
</reference>
<dbReference type="AlphaFoldDB" id="A0A7W7BS13"/>
<feature type="region of interest" description="Disordered" evidence="1">
    <location>
        <begin position="36"/>
        <end position="77"/>
    </location>
</feature>
<organism evidence="3 4">
    <name type="scientific">Microbacterium marinum</name>
    <dbReference type="NCBI Taxonomy" id="421115"/>
    <lineage>
        <taxon>Bacteria</taxon>
        <taxon>Bacillati</taxon>
        <taxon>Actinomycetota</taxon>
        <taxon>Actinomycetes</taxon>
        <taxon>Micrococcales</taxon>
        <taxon>Microbacteriaceae</taxon>
        <taxon>Microbacterium</taxon>
    </lineage>
</organism>
<keyword evidence="4" id="KW-1185">Reference proteome</keyword>
<feature type="transmembrane region" description="Helical" evidence="2">
    <location>
        <begin position="89"/>
        <end position="111"/>
    </location>
</feature>
<evidence type="ECO:0000256" key="1">
    <source>
        <dbReference type="SAM" id="MobiDB-lite"/>
    </source>
</evidence>
<evidence type="ECO:0000313" key="4">
    <source>
        <dbReference type="Proteomes" id="UP000573729"/>
    </source>
</evidence>
<dbReference type="Proteomes" id="UP000573729">
    <property type="component" value="Unassembled WGS sequence"/>
</dbReference>
<name>A0A7W7BS13_9MICO</name>
<gene>
    <name evidence="3" type="ORF">BKA24_001445</name>
</gene>
<protein>
    <submittedName>
        <fullName evidence="3">Uncharacterized protein</fullName>
    </submittedName>
</protein>
<dbReference type="RefSeq" id="WP_184216547.1">
    <property type="nucleotide sequence ID" value="NZ_JACHMD010000001.1"/>
</dbReference>
<proteinExistence type="predicted"/>
<evidence type="ECO:0000256" key="2">
    <source>
        <dbReference type="SAM" id="Phobius"/>
    </source>
</evidence>
<keyword evidence="2" id="KW-0472">Membrane</keyword>
<accession>A0A7W7BS13</accession>
<sequence>MGDDRAELERLRARAYGRDADIASDPGALERLQFLEGRNAVTAAPDTRASEPPAPEPPASEPSASEGPLAEPSASGSTLAAPGRWWRRAWPIAAVAVGGVIAGVVAAQLLAPQSVASTETGAVLADTVRADPGLEWPEIFGGGEDDVRVWSYRGLTMASTDMFVYSPGSDECLVLMESEDIEPYIGPDADDGSGGWVFDGMQFNGCAAGVFPATVQFVVGADAPSELRARFSVGTAVQIVLDGEFLRVYEHSD</sequence>
<dbReference type="EMBL" id="JACHMD010000001">
    <property type="protein sequence ID" value="MBB4666736.1"/>
    <property type="molecule type" value="Genomic_DNA"/>
</dbReference>
<keyword evidence="2" id="KW-0812">Transmembrane</keyword>
<evidence type="ECO:0000313" key="3">
    <source>
        <dbReference type="EMBL" id="MBB4666736.1"/>
    </source>
</evidence>
<keyword evidence="2" id="KW-1133">Transmembrane helix</keyword>